<evidence type="ECO:0000313" key="1">
    <source>
        <dbReference type="EMBL" id="KAI5668713.1"/>
    </source>
</evidence>
<keyword evidence="2" id="KW-1185">Reference proteome</keyword>
<accession>A0ACC0B837</accession>
<evidence type="ECO:0000313" key="2">
    <source>
        <dbReference type="Proteomes" id="UP001060085"/>
    </source>
</evidence>
<name>A0ACC0B837_CATRO</name>
<dbReference type="Proteomes" id="UP001060085">
    <property type="component" value="Linkage Group LG04"/>
</dbReference>
<reference evidence="2" key="1">
    <citation type="journal article" date="2023" name="Nat. Plants">
        <title>Single-cell RNA sequencing provides a high-resolution roadmap for understanding the multicellular compartmentation of specialized metabolism.</title>
        <authorList>
            <person name="Sun S."/>
            <person name="Shen X."/>
            <person name="Li Y."/>
            <person name="Li Y."/>
            <person name="Wang S."/>
            <person name="Li R."/>
            <person name="Zhang H."/>
            <person name="Shen G."/>
            <person name="Guo B."/>
            <person name="Wei J."/>
            <person name="Xu J."/>
            <person name="St-Pierre B."/>
            <person name="Chen S."/>
            <person name="Sun C."/>
        </authorList>
    </citation>
    <scope>NUCLEOTIDE SEQUENCE [LARGE SCALE GENOMIC DNA]</scope>
</reference>
<proteinExistence type="predicted"/>
<dbReference type="EMBL" id="CM044704">
    <property type="protein sequence ID" value="KAI5668713.1"/>
    <property type="molecule type" value="Genomic_DNA"/>
</dbReference>
<gene>
    <name evidence="1" type="ORF">M9H77_18566</name>
</gene>
<protein>
    <submittedName>
        <fullName evidence="1">Uncharacterized protein</fullName>
    </submittedName>
</protein>
<comment type="caution">
    <text evidence="1">The sequence shown here is derived from an EMBL/GenBank/DDBJ whole genome shotgun (WGS) entry which is preliminary data.</text>
</comment>
<organism evidence="1 2">
    <name type="scientific">Catharanthus roseus</name>
    <name type="common">Madagascar periwinkle</name>
    <name type="synonym">Vinca rosea</name>
    <dbReference type="NCBI Taxonomy" id="4058"/>
    <lineage>
        <taxon>Eukaryota</taxon>
        <taxon>Viridiplantae</taxon>
        <taxon>Streptophyta</taxon>
        <taxon>Embryophyta</taxon>
        <taxon>Tracheophyta</taxon>
        <taxon>Spermatophyta</taxon>
        <taxon>Magnoliopsida</taxon>
        <taxon>eudicotyledons</taxon>
        <taxon>Gunneridae</taxon>
        <taxon>Pentapetalae</taxon>
        <taxon>asterids</taxon>
        <taxon>lamiids</taxon>
        <taxon>Gentianales</taxon>
        <taxon>Apocynaceae</taxon>
        <taxon>Rauvolfioideae</taxon>
        <taxon>Vinceae</taxon>
        <taxon>Catharanthinae</taxon>
        <taxon>Catharanthus</taxon>
    </lineage>
</organism>
<sequence>MGHTWTNSSWQMMEAIGRQEMAYSKLSLSHYKNGHYTHRSQMGISNFSSRAKTFDHIPCEDCCENSPYNVHKEYHGSHDNSDQTCGSVGGKLFLCYGDSSMSFSSNIFLFYLLVSFKELKLFLDGYVFLKFNLACSTSYSRYISYSCYEVVKFLFYEVMGQRDHSLFVNVPHQVVNLDRNHFLMDKDLCHDFLFFISNDVDPWNICDSLGDANHYTFGFLGNNSYGFDGSLISLLSDHCVEFQGEAVEHLQYVLTSLDPYVIGFVEQNLVEKSLLLVHGLIVKSCQKLKFLMEISFKTLFEKAFGIKFFHLHYKEFLLSKDFENQMILVLKLTILDMTQDEHETVEIFQEPITRAKKIKKSTESLNNDLFAFTVKVLKEELKSMFEGLEDGYKSPKSVYITYLNQEVSNGTSWRRNSHKESKTKPTI</sequence>